<protein>
    <submittedName>
        <fullName evidence="1">Uncharacterized protein</fullName>
    </submittedName>
</protein>
<gene>
    <name evidence="1" type="ORF">LOY88_001154</name>
</gene>
<reference evidence="1" key="1">
    <citation type="journal article" date="2022" name="bioRxiv">
        <title>Population genetic analysis of Ophidiomyces ophidiicola, the causative agent of snake fungal disease, indicates recent introductions to the USA.</title>
        <authorList>
            <person name="Ladner J.T."/>
            <person name="Palmer J.M."/>
            <person name="Ettinger C.L."/>
            <person name="Stajich J.E."/>
            <person name="Farrell T.M."/>
            <person name="Glorioso B.M."/>
            <person name="Lawson B."/>
            <person name="Price S.J."/>
            <person name="Stengle A.G."/>
            <person name="Grear D.A."/>
            <person name="Lorch J.M."/>
        </authorList>
    </citation>
    <scope>NUCLEOTIDE SEQUENCE</scope>
    <source>
        <strain evidence="1">NWHC 24266-5</strain>
    </source>
</reference>
<sequence>MPSTLQVLSPVMLKLPVDKCEHFPTDVHRLDPEGDVTLMLTRLLAYVDGPDMVTEGPVSDMRVKIEIDNVMIEEEVLIHVSSRHMTLASSVFRAMLQQQFAESNTLSLTGRVDIALPDDDPDALLILLNIIHGRVRKVPLRVDLSTLTQLAILVDKYDVHEAVELFSTFWFDNLKSTIPSHFTNDIPAWICVCWVFNRPEEFSIVTRLALRQGKQAIPLGELPIPSAVVEAIDLRRQETLSRLMDTLYSHIDDYTNNEHCSFECDALMLGSLIKRLRTLKIFPHRPDPPFIGLCFDELDNRFRQGMYFPAAQRTSIYFYEHSKCAIRSLDSTLKKCNERLAGLNLSDFK</sequence>
<evidence type="ECO:0000313" key="1">
    <source>
        <dbReference type="EMBL" id="KAI2391330.1"/>
    </source>
</evidence>
<organism evidence="1">
    <name type="scientific">Ophidiomyces ophidiicola</name>
    <dbReference type="NCBI Taxonomy" id="1387563"/>
    <lineage>
        <taxon>Eukaryota</taxon>
        <taxon>Fungi</taxon>
        <taxon>Dikarya</taxon>
        <taxon>Ascomycota</taxon>
        <taxon>Pezizomycotina</taxon>
        <taxon>Eurotiomycetes</taxon>
        <taxon>Eurotiomycetidae</taxon>
        <taxon>Onygenales</taxon>
        <taxon>Onygenaceae</taxon>
        <taxon>Ophidiomyces</taxon>
    </lineage>
</organism>
<dbReference type="EMBL" id="JALBCA010000012">
    <property type="protein sequence ID" value="KAI2391330.1"/>
    <property type="molecule type" value="Genomic_DNA"/>
</dbReference>
<comment type="caution">
    <text evidence="1">The sequence shown here is derived from an EMBL/GenBank/DDBJ whole genome shotgun (WGS) entry which is preliminary data.</text>
</comment>
<name>A0ACB8V321_9EURO</name>
<proteinExistence type="predicted"/>
<accession>A0ACB8V321</accession>